<dbReference type="AlphaFoldDB" id="A0A645FXN0"/>
<proteinExistence type="predicted"/>
<dbReference type="EMBL" id="VSSQ01066819">
    <property type="protein sequence ID" value="MPN19287.1"/>
    <property type="molecule type" value="Genomic_DNA"/>
</dbReference>
<accession>A0A645FXN0</accession>
<evidence type="ECO:0000313" key="1">
    <source>
        <dbReference type="EMBL" id="MPN19287.1"/>
    </source>
</evidence>
<organism evidence="1">
    <name type="scientific">bioreactor metagenome</name>
    <dbReference type="NCBI Taxonomy" id="1076179"/>
    <lineage>
        <taxon>unclassified sequences</taxon>
        <taxon>metagenomes</taxon>
        <taxon>ecological metagenomes</taxon>
    </lineage>
</organism>
<name>A0A645FXN0_9ZZZZ</name>
<gene>
    <name evidence="1" type="ORF">SDC9_166654</name>
</gene>
<sequence length="94" mass="10533">MLSHQAIVQQPGFTSLVSEKNILRNSKVRTHVQFLMDDGHSQLLCLFRLKIGMNVIAEQGDGTTVSGVYSTQNFDQCRFSCPIITKQSHYLAGF</sequence>
<protein>
    <submittedName>
        <fullName evidence="1">Uncharacterized protein</fullName>
    </submittedName>
</protein>
<reference evidence="1" key="1">
    <citation type="submission" date="2019-08" db="EMBL/GenBank/DDBJ databases">
        <authorList>
            <person name="Kucharzyk K."/>
            <person name="Murdoch R.W."/>
            <person name="Higgins S."/>
            <person name="Loffler F."/>
        </authorList>
    </citation>
    <scope>NUCLEOTIDE SEQUENCE</scope>
</reference>
<comment type="caution">
    <text evidence="1">The sequence shown here is derived from an EMBL/GenBank/DDBJ whole genome shotgun (WGS) entry which is preliminary data.</text>
</comment>